<sequence length="352" mass="38367">MSLRILAFILALMPATSRAQGLQTMLLLPDSVHLARSSASVQIRPYVASAYLLDAALNSLNSLSSLVKKENYRNRVTAFNNPASADMGFSLEAELQASLRPILEKTRSTNTDKFSGVLSSIINGGRTPGTAGPAGGIFPAIISLVGDLAVREKRVERADVDSFLQVMGRYFAQYEKLQTANNRFEEQVARLNGRLQELHFDIREYTIDLVTLVHRGPARAGLRGKTIEELLLLYLDVPVLDSIGAAAGPALPAYPTDGVKGAKDISSTLQKLFGEYQKIYKDNYTEIRAILSGGRSLGKSINATQLETSLRELDELYQESGKADVLNLRVQTLQERLRALVTAEGAARAGGR</sequence>
<feature type="coiled-coil region" evidence="1">
    <location>
        <begin position="174"/>
        <end position="201"/>
    </location>
</feature>
<keyword evidence="1" id="KW-0175">Coiled coil</keyword>
<feature type="chain" id="PRO_5046736405" evidence="2">
    <location>
        <begin position="20"/>
        <end position="352"/>
    </location>
</feature>
<proteinExistence type="predicted"/>
<gene>
    <name evidence="3" type="ORF">GCM10023184_04830</name>
</gene>
<organism evidence="3 4">
    <name type="scientific">Flaviaesturariibacter amylovorans</name>
    <dbReference type="NCBI Taxonomy" id="1084520"/>
    <lineage>
        <taxon>Bacteria</taxon>
        <taxon>Pseudomonadati</taxon>
        <taxon>Bacteroidota</taxon>
        <taxon>Chitinophagia</taxon>
        <taxon>Chitinophagales</taxon>
        <taxon>Chitinophagaceae</taxon>
        <taxon>Flaviaestuariibacter</taxon>
    </lineage>
</organism>
<reference evidence="4" key="1">
    <citation type="journal article" date="2019" name="Int. J. Syst. Evol. Microbiol.">
        <title>The Global Catalogue of Microorganisms (GCM) 10K type strain sequencing project: providing services to taxonomists for standard genome sequencing and annotation.</title>
        <authorList>
            <consortium name="The Broad Institute Genomics Platform"/>
            <consortium name="The Broad Institute Genome Sequencing Center for Infectious Disease"/>
            <person name="Wu L."/>
            <person name="Ma J."/>
        </authorList>
    </citation>
    <scope>NUCLEOTIDE SEQUENCE [LARGE SCALE GENOMIC DNA]</scope>
    <source>
        <strain evidence="4">JCM 17919</strain>
    </source>
</reference>
<evidence type="ECO:0000313" key="3">
    <source>
        <dbReference type="EMBL" id="GAA4319865.1"/>
    </source>
</evidence>
<dbReference type="RefSeq" id="WP_345253074.1">
    <property type="nucleotide sequence ID" value="NZ_BAABGY010000001.1"/>
</dbReference>
<evidence type="ECO:0000256" key="1">
    <source>
        <dbReference type="SAM" id="Coils"/>
    </source>
</evidence>
<evidence type="ECO:0000313" key="4">
    <source>
        <dbReference type="Proteomes" id="UP001501725"/>
    </source>
</evidence>
<comment type="caution">
    <text evidence="3">The sequence shown here is derived from an EMBL/GenBank/DDBJ whole genome shotgun (WGS) entry which is preliminary data.</text>
</comment>
<dbReference type="EMBL" id="BAABGY010000001">
    <property type="protein sequence ID" value="GAA4319865.1"/>
    <property type="molecule type" value="Genomic_DNA"/>
</dbReference>
<keyword evidence="4" id="KW-1185">Reference proteome</keyword>
<dbReference type="Proteomes" id="UP001501725">
    <property type="component" value="Unassembled WGS sequence"/>
</dbReference>
<feature type="signal peptide" evidence="2">
    <location>
        <begin position="1"/>
        <end position="19"/>
    </location>
</feature>
<name>A0ABP8G958_9BACT</name>
<accession>A0ABP8G958</accession>
<protein>
    <submittedName>
        <fullName evidence="3">Uncharacterized protein</fullName>
    </submittedName>
</protein>
<keyword evidence="2" id="KW-0732">Signal</keyword>
<evidence type="ECO:0000256" key="2">
    <source>
        <dbReference type="SAM" id="SignalP"/>
    </source>
</evidence>